<dbReference type="EMBL" id="CP049142">
    <property type="protein sequence ID" value="QIE91243.1"/>
    <property type="molecule type" value="Genomic_DNA"/>
</dbReference>
<dbReference type="Proteomes" id="UP000501063">
    <property type="component" value="Plasmid pPniHBP1_1"/>
</dbReference>
<keyword evidence="1" id="KW-0614">Plasmid</keyword>
<dbReference type="KEGG" id="pnt:G5B91_33330"/>
<dbReference type="AlphaFoldDB" id="A0A6G6J7R3"/>
<proteinExistence type="predicted"/>
<accession>A0A6G6J7R3</accession>
<gene>
    <name evidence="1" type="ORF">G5B91_33330</name>
</gene>
<evidence type="ECO:0000313" key="1">
    <source>
        <dbReference type="EMBL" id="QIE91243.1"/>
    </source>
</evidence>
<evidence type="ECO:0000313" key="2">
    <source>
        <dbReference type="Proteomes" id="UP000501063"/>
    </source>
</evidence>
<sequence length="152" mass="16762">MNIDQSLNHQVIQHLMSSNHPDLHYGRVTSNLVEVAGEVIQDQFLDSGFCMHSAFLDGQVVVQTYHEPRSGAFMPDVGISLGLFLDGTSCPLKVLLRANSSTPVMVPEANGLFEPAIRISRDWFLPVRDWARSPDLLMYLRATAIQVLGAAA</sequence>
<protein>
    <submittedName>
        <fullName evidence="1">Uncharacterized protein</fullName>
    </submittedName>
</protein>
<name>A0A6G6J7R3_PSENT</name>
<organism evidence="1 2">
    <name type="scientific">Pseudomonas nitroreducens</name>
    <dbReference type="NCBI Taxonomy" id="46680"/>
    <lineage>
        <taxon>Bacteria</taxon>
        <taxon>Pseudomonadati</taxon>
        <taxon>Pseudomonadota</taxon>
        <taxon>Gammaproteobacteria</taxon>
        <taxon>Pseudomonadales</taxon>
        <taxon>Pseudomonadaceae</taxon>
        <taxon>Pseudomonas</taxon>
    </lineage>
</organism>
<dbReference type="RefSeq" id="WP_017519855.1">
    <property type="nucleotide sequence ID" value="NZ_CP049142.1"/>
</dbReference>
<geneLocation type="plasmid" evidence="2">
    <name>ppnihbp1_1</name>
</geneLocation>
<reference evidence="1 2" key="1">
    <citation type="submission" date="2020-02" db="EMBL/GenBank/DDBJ databases">
        <title>Integrative conjugative elements (ICEs) and plasmids drive adaptation of Pseudomonas nitroreducens strain HBP1 to wastewater environment.</title>
        <authorList>
            <person name="Sentchilo V."/>
            <person name="Carraro N."/>
            <person name="Bertelli C."/>
            <person name="van der Meer J.R."/>
        </authorList>
    </citation>
    <scope>NUCLEOTIDE SEQUENCE [LARGE SCALE GENOMIC DNA]</scope>
    <source>
        <strain evidence="1 2">HBP1</strain>
        <plasmid evidence="2">ppnihbp1_1</plasmid>
    </source>
</reference>